<dbReference type="Proteomes" id="UP000236434">
    <property type="component" value="Unassembled WGS sequence"/>
</dbReference>
<evidence type="ECO:0000313" key="2">
    <source>
        <dbReference type="Proteomes" id="UP000236434"/>
    </source>
</evidence>
<reference evidence="1 2" key="1">
    <citation type="submission" date="2013-12" db="EMBL/GenBank/DDBJ databases">
        <title>Comparative genomics of Petrotoga isolates.</title>
        <authorList>
            <person name="Nesbo C.L."/>
            <person name="Charchuk R."/>
            <person name="Chow K."/>
        </authorList>
    </citation>
    <scope>NUCLEOTIDE SEQUENCE [LARGE SCALE GENOMIC DNA]</scope>
    <source>
        <strain evidence="1 2">DSM 13574</strain>
    </source>
</reference>
<dbReference type="AlphaFoldDB" id="A0A2K1NXA1"/>
<dbReference type="RefSeq" id="WP_103067690.1">
    <property type="nucleotide sequence ID" value="NZ_AZRL01000022.1"/>
</dbReference>
<evidence type="ECO:0000313" key="1">
    <source>
        <dbReference type="EMBL" id="PNR95160.1"/>
    </source>
</evidence>
<name>A0A2K1NXA1_9BACT</name>
<proteinExistence type="predicted"/>
<accession>A0A2K1NXA1</accession>
<organism evidence="1 2">
    <name type="scientific">Petrotoga olearia DSM 13574</name>
    <dbReference type="NCBI Taxonomy" id="1122955"/>
    <lineage>
        <taxon>Bacteria</taxon>
        <taxon>Thermotogati</taxon>
        <taxon>Thermotogota</taxon>
        <taxon>Thermotogae</taxon>
        <taxon>Petrotogales</taxon>
        <taxon>Petrotogaceae</taxon>
        <taxon>Petrotoga</taxon>
    </lineage>
</organism>
<gene>
    <name evidence="1" type="ORF">X929_09275</name>
</gene>
<protein>
    <submittedName>
        <fullName evidence="1">Uncharacterized protein</fullName>
    </submittedName>
</protein>
<comment type="caution">
    <text evidence="1">The sequence shown here is derived from an EMBL/GenBank/DDBJ whole genome shotgun (WGS) entry which is preliminary data.</text>
</comment>
<dbReference type="OrthoDB" id="9779889at2"/>
<sequence length="76" mass="8752">MKEQQTIPEQIKKGDFKNLFLKYKEDEKFRERMNTFRAGYYSYGRSGCGNCLQCLGATVCLDTLCECGGGDLCNWF</sequence>
<dbReference type="EMBL" id="AZRL01000022">
    <property type="protein sequence ID" value="PNR95160.1"/>
    <property type="molecule type" value="Genomic_DNA"/>
</dbReference>